<reference evidence="2 3" key="1">
    <citation type="journal article" date="2019" name="Nat. Microbiol.">
        <title>Mediterranean grassland soil C-N compound turnover is dependent on rainfall and depth, and is mediated by genomically divergent microorganisms.</title>
        <authorList>
            <person name="Diamond S."/>
            <person name="Andeer P.F."/>
            <person name="Li Z."/>
            <person name="Crits-Christoph A."/>
            <person name="Burstein D."/>
            <person name="Anantharaman K."/>
            <person name="Lane K.R."/>
            <person name="Thomas B.C."/>
            <person name="Pan C."/>
            <person name="Northen T.R."/>
            <person name="Banfield J.F."/>
        </authorList>
    </citation>
    <scope>NUCLEOTIDE SEQUENCE [LARGE SCALE GENOMIC DNA]</scope>
    <source>
        <strain evidence="2">WS_9</strain>
    </source>
</reference>
<comment type="caution">
    <text evidence="2">The sequence shown here is derived from an EMBL/GenBank/DDBJ whole genome shotgun (WGS) entry which is preliminary data.</text>
</comment>
<proteinExistence type="predicted"/>
<feature type="transmembrane region" description="Helical" evidence="1">
    <location>
        <begin position="105"/>
        <end position="122"/>
    </location>
</feature>
<gene>
    <name evidence="2" type="ORF">E6K79_04035</name>
</gene>
<dbReference type="Proteomes" id="UP000317691">
    <property type="component" value="Unassembled WGS sequence"/>
</dbReference>
<dbReference type="AlphaFoldDB" id="A0A538TQY5"/>
<organism evidence="2 3">
    <name type="scientific">Eiseniibacteriota bacterium</name>
    <dbReference type="NCBI Taxonomy" id="2212470"/>
    <lineage>
        <taxon>Bacteria</taxon>
        <taxon>Candidatus Eiseniibacteriota</taxon>
    </lineage>
</organism>
<evidence type="ECO:0000313" key="3">
    <source>
        <dbReference type="Proteomes" id="UP000317691"/>
    </source>
</evidence>
<keyword evidence="1" id="KW-0812">Transmembrane</keyword>
<name>A0A538TQY5_UNCEI</name>
<sequence length="297" mass="31255">MLIAKERIVRQPLRQIRPTLRRRAIDALWLAAALAFLPELLAARAGTVLEPHPGWIVVLVLASRYGSGGLYPGLIAAACAGGVGTAVAGTGLVTAWSRLDSGPNLIAFAACLAVSWVASWHLRTQTELRERLSTASSRASEAETKNETLRDVVATLRARVDRTSTSISFLREVAAGLDGTDPIAAAEGAADLALARTEASAAAVKVGRNGYQRLLAVRDARGPEALTPLALRDADLTVPILSGNDRIGVIALWGIPRSGPDEATAHDLEVIASWCAPAIAIGRSRPSGANGHARRHE</sequence>
<feature type="transmembrane region" description="Helical" evidence="1">
    <location>
        <begin position="69"/>
        <end position="93"/>
    </location>
</feature>
<evidence type="ECO:0008006" key="4">
    <source>
        <dbReference type="Google" id="ProtNLM"/>
    </source>
</evidence>
<evidence type="ECO:0000313" key="2">
    <source>
        <dbReference type="EMBL" id="TMQ66037.1"/>
    </source>
</evidence>
<keyword evidence="1" id="KW-1133">Transmembrane helix</keyword>
<keyword evidence="1" id="KW-0472">Membrane</keyword>
<evidence type="ECO:0000256" key="1">
    <source>
        <dbReference type="SAM" id="Phobius"/>
    </source>
</evidence>
<protein>
    <recommendedName>
        <fullName evidence="4">GAF domain-containing protein</fullName>
    </recommendedName>
</protein>
<accession>A0A538TQY5</accession>
<dbReference type="EMBL" id="VBOZ01000010">
    <property type="protein sequence ID" value="TMQ66037.1"/>
    <property type="molecule type" value="Genomic_DNA"/>
</dbReference>